<dbReference type="PANTHER" id="PTHR19271">
    <property type="entry name" value="CYTOCHROME B"/>
    <property type="match status" value="1"/>
</dbReference>
<keyword evidence="11" id="KW-1278">Translocase</keyword>
<feature type="transmembrane region" description="Helical" evidence="22">
    <location>
        <begin position="143"/>
        <end position="163"/>
    </location>
</feature>
<evidence type="ECO:0000256" key="6">
    <source>
        <dbReference type="ARBA" id="ARBA00022475"/>
    </source>
</evidence>
<dbReference type="Pfam" id="PF13631">
    <property type="entry name" value="Cytochrom_B_N_2"/>
    <property type="match status" value="1"/>
</dbReference>
<dbReference type="PANTHER" id="PTHR19271:SF16">
    <property type="entry name" value="CYTOCHROME B"/>
    <property type="match status" value="1"/>
</dbReference>
<keyword evidence="6" id="KW-1003">Cell membrane</keyword>
<evidence type="ECO:0000256" key="1">
    <source>
        <dbReference type="ARBA" id="ARBA00001971"/>
    </source>
</evidence>
<evidence type="ECO:0000256" key="9">
    <source>
        <dbReference type="ARBA" id="ARBA00022692"/>
    </source>
</evidence>
<dbReference type="GO" id="GO:0016491">
    <property type="term" value="F:oxidoreductase activity"/>
    <property type="evidence" value="ECO:0007669"/>
    <property type="project" value="InterPro"/>
</dbReference>
<keyword evidence="15 22" id="KW-0472">Membrane</keyword>
<dbReference type="InterPro" id="IPR027387">
    <property type="entry name" value="Cytb/b6-like_sf"/>
</dbReference>
<dbReference type="GO" id="GO:0022904">
    <property type="term" value="P:respiratory electron transport chain"/>
    <property type="evidence" value="ECO:0007669"/>
    <property type="project" value="InterPro"/>
</dbReference>
<accession>A0A0J6VPB4</accession>
<feature type="transmembrane region" description="Helical" evidence="22">
    <location>
        <begin position="411"/>
        <end position="429"/>
    </location>
</feature>
<comment type="caution">
    <text evidence="24">The sequence shown here is derived from an EMBL/GenBank/DDBJ whole genome shotgun (WGS) entry which is preliminary data.</text>
</comment>
<dbReference type="EC" id="7.1.1.8" evidence="3"/>
<evidence type="ECO:0000256" key="10">
    <source>
        <dbReference type="ARBA" id="ARBA00022723"/>
    </source>
</evidence>
<protein>
    <recommendedName>
        <fullName evidence="4">Cytochrome bc1 complex cytochrome b subunit</fullName>
        <ecNumber evidence="3">7.1.1.8</ecNumber>
    </recommendedName>
    <alternativeName>
        <fullName evidence="17">Cytochrome bc1 reductase complex subunit QcrB</fullName>
    </alternativeName>
    <alternativeName>
        <fullName evidence="20">Ubiquinol--cytochrome c reductase cytochrome b subunit</fullName>
    </alternativeName>
</protein>
<feature type="transmembrane region" description="Helical" evidence="22">
    <location>
        <begin position="110"/>
        <end position="131"/>
    </location>
</feature>
<feature type="transmembrane region" description="Helical" evidence="22">
    <location>
        <begin position="175"/>
        <end position="197"/>
    </location>
</feature>
<evidence type="ECO:0000256" key="22">
    <source>
        <dbReference type="SAM" id="Phobius"/>
    </source>
</evidence>
<keyword evidence="10" id="KW-0479">Metal-binding</keyword>
<keyword evidence="13 22" id="KW-1133">Transmembrane helix</keyword>
<dbReference type="EMBL" id="JYNX01000076">
    <property type="protein sequence ID" value="KMO71323.1"/>
    <property type="molecule type" value="Genomic_DNA"/>
</dbReference>
<feature type="domain" description="Cytochrome b/b6 N-terminal region profile" evidence="23">
    <location>
        <begin position="14"/>
        <end position="241"/>
    </location>
</feature>
<keyword evidence="12" id="KW-0249">Electron transport</keyword>
<feature type="transmembrane region" description="Helical" evidence="22">
    <location>
        <begin position="377"/>
        <end position="399"/>
    </location>
</feature>
<keyword evidence="25" id="KW-1185">Reference proteome</keyword>
<evidence type="ECO:0000313" key="24">
    <source>
        <dbReference type="EMBL" id="KMO71323.1"/>
    </source>
</evidence>
<dbReference type="RefSeq" id="WP_048421117.1">
    <property type="nucleotide sequence ID" value="NZ_JYNX01000076.1"/>
</dbReference>
<keyword evidence="14" id="KW-0408">Iron</keyword>
<evidence type="ECO:0000256" key="5">
    <source>
        <dbReference type="ARBA" id="ARBA00022448"/>
    </source>
</evidence>
<evidence type="ECO:0000256" key="7">
    <source>
        <dbReference type="ARBA" id="ARBA00022617"/>
    </source>
</evidence>
<dbReference type="GO" id="GO:0005886">
    <property type="term" value="C:plasma membrane"/>
    <property type="evidence" value="ECO:0007669"/>
    <property type="project" value="UniProtKB-SubCell"/>
</dbReference>
<dbReference type="Proteomes" id="UP000036176">
    <property type="component" value="Unassembled WGS sequence"/>
</dbReference>
<comment type="catalytic activity">
    <reaction evidence="16">
        <text>a quinol + 2 Fe(III)-[cytochrome c](out) = a quinone + 2 Fe(II)-[cytochrome c](out) + 2 H(+)(out)</text>
        <dbReference type="Rhea" id="RHEA:11484"/>
        <dbReference type="Rhea" id="RHEA-COMP:10350"/>
        <dbReference type="Rhea" id="RHEA-COMP:14399"/>
        <dbReference type="ChEBI" id="CHEBI:15378"/>
        <dbReference type="ChEBI" id="CHEBI:24646"/>
        <dbReference type="ChEBI" id="CHEBI:29033"/>
        <dbReference type="ChEBI" id="CHEBI:29034"/>
        <dbReference type="ChEBI" id="CHEBI:132124"/>
        <dbReference type="EC" id="7.1.1.8"/>
    </reaction>
</comment>
<evidence type="ECO:0000256" key="19">
    <source>
        <dbReference type="ARBA" id="ARBA00063033"/>
    </source>
</evidence>
<name>A0A0J6VPB4_MYCCU</name>
<proteinExistence type="predicted"/>
<comment type="function">
    <text evidence="18">Cytochrome b subunit of the cytochrome bc1 complex, an essential component of the respiratory electron transport chain required for ATP synthesis. The bc1 complex catalyzes the oxidation of ubiquinol and the reduction of cytochrome c in the respiratory chain. The bc1 complex operates through a Q-cycle mechanism that couples electron transfer to generation of the proton gradient that drives ATP synthesis. The cytochrome b subunit contains two ubiquinol reactive sites: the oxidation (QP) site and the reduction (QN) site.</text>
</comment>
<evidence type="ECO:0000256" key="2">
    <source>
        <dbReference type="ARBA" id="ARBA00004651"/>
    </source>
</evidence>
<dbReference type="PATRIC" id="fig|1800.3.peg.5274"/>
<evidence type="ECO:0000256" key="13">
    <source>
        <dbReference type="ARBA" id="ARBA00022989"/>
    </source>
</evidence>
<gene>
    <name evidence="24" type="primary">petB</name>
    <name evidence="24" type="ORF">MCHUDSM44219_05244</name>
</gene>
<feature type="transmembrane region" description="Helical" evidence="22">
    <location>
        <begin position="264"/>
        <end position="283"/>
    </location>
</feature>
<dbReference type="AlphaFoldDB" id="A0A0J6VPB4"/>
<evidence type="ECO:0000256" key="4">
    <source>
        <dbReference type="ARBA" id="ARBA00016116"/>
    </source>
</evidence>
<comment type="cofactor">
    <cofactor evidence="1">
        <name>heme</name>
        <dbReference type="ChEBI" id="CHEBI:30413"/>
    </cofactor>
</comment>
<dbReference type="GO" id="GO:0008121">
    <property type="term" value="F:quinol-cytochrome-c reductase activity"/>
    <property type="evidence" value="ECO:0007669"/>
    <property type="project" value="UniProtKB-EC"/>
</dbReference>
<dbReference type="OrthoDB" id="9804503at2"/>
<evidence type="ECO:0000256" key="16">
    <source>
        <dbReference type="ARBA" id="ARBA00029351"/>
    </source>
</evidence>
<evidence type="ECO:0000256" key="14">
    <source>
        <dbReference type="ARBA" id="ARBA00023004"/>
    </source>
</evidence>
<dbReference type="InterPro" id="IPR016174">
    <property type="entry name" value="Di-haem_cyt_TM"/>
</dbReference>
<dbReference type="SUPFAM" id="SSF81342">
    <property type="entry name" value="Transmembrane di-heme cytochromes"/>
    <property type="match status" value="1"/>
</dbReference>
<keyword evidence="7" id="KW-0349">Heme</keyword>
<feature type="compositionally biased region" description="Gly residues" evidence="21">
    <location>
        <begin position="542"/>
        <end position="564"/>
    </location>
</feature>
<evidence type="ECO:0000256" key="21">
    <source>
        <dbReference type="SAM" id="MobiDB-lite"/>
    </source>
</evidence>
<dbReference type="Gene3D" id="1.20.810.10">
    <property type="entry name" value="Cytochrome Bc1 Complex, Chain C"/>
    <property type="match status" value="1"/>
</dbReference>
<keyword evidence="9 22" id="KW-0812">Transmembrane</keyword>
<evidence type="ECO:0000259" key="23">
    <source>
        <dbReference type="PROSITE" id="PS51002"/>
    </source>
</evidence>
<feature type="transmembrane region" description="Helical" evidence="22">
    <location>
        <begin position="332"/>
        <end position="352"/>
    </location>
</feature>
<dbReference type="GO" id="GO:0046872">
    <property type="term" value="F:metal ion binding"/>
    <property type="evidence" value="ECO:0007669"/>
    <property type="project" value="UniProtKB-KW"/>
</dbReference>
<keyword evidence="5" id="KW-0813">Transport</keyword>
<dbReference type="InterPro" id="IPR005797">
    <property type="entry name" value="Cyt_b/b6_N"/>
</dbReference>
<evidence type="ECO:0000256" key="3">
    <source>
        <dbReference type="ARBA" id="ARBA00012951"/>
    </source>
</evidence>
<reference evidence="24 25" key="1">
    <citation type="journal article" date="2015" name="Genome Biol. Evol.">
        <title>Characterization of Three Mycobacterium spp. with Potential Use in Bioremediation by Genome Sequencing and Comparative Genomics.</title>
        <authorList>
            <person name="Das S."/>
            <person name="Pettersson B.M."/>
            <person name="Behra P.R."/>
            <person name="Ramesh M."/>
            <person name="Dasgupta S."/>
            <person name="Bhattacharya A."/>
            <person name="Kirsebom L.A."/>
        </authorList>
    </citation>
    <scope>NUCLEOTIDE SEQUENCE [LARGE SCALE GENOMIC DNA]</scope>
    <source>
        <strain evidence="24 25">DSM 44219</strain>
    </source>
</reference>
<evidence type="ECO:0000256" key="18">
    <source>
        <dbReference type="ARBA" id="ARBA00058929"/>
    </source>
</evidence>
<evidence type="ECO:0000256" key="12">
    <source>
        <dbReference type="ARBA" id="ARBA00022982"/>
    </source>
</evidence>
<dbReference type="FunFam" id="1.20.810.10:FF:000007">
    <property type="entry name" value="Ubiquinol-cytochrome C reductase B subunit"/>
    <property type="match status" value="1"/>
</dbReference>
<evidence type="ECO:0000256" key="17">
    <source>
        <dbReference type="ARBA" id="ARBA00029568"/>
    </source>
</evidence>
<dbReference type="PROSITE" id="PS51002">
    <property type="entry name" value="CYTB_NTER"/>
    <property type="match status" value="1"/>
</dbReference>
<comment type="subcellular location">
    <subcellularLocation>
        <location evidence="2">Cell membrane</location>
        <topology evidence="2">Multi-pass membrane protein</topology>
    </subcellularLocation>
</comment>
<feature type="transmembrane region" description="Helical" evidence="22">
    <location>
        <begin position="40"/>
        <end position="66"/>
    </location>
</feature>
<evidence type="ECO:0000313" key="25">
    <source>
        <dbReference type="Proteomes" id="UP000036176"/>
    </source>
</evidence>
<evidence type="ECO:0000256" key="8">
    <source>
        <dbReference type="ARBA" id="ARBA00022660"/>
    </source>
</evidence>
<sequence length="564" mass="61710">MSPRLDMAEIAAKQGDAIDSRYHPSAAVRRQLNKVFPTHWSFLLGEIAMYSFIVLLLTGVWLTLFFDPSMSHVVYDGVYQPLRGVGMSRAYETALDISFEIRGGLFVRQVHHWAALLFAASIMVHLARIFFTGAFRRPREANWVIGSLLLILAMFEGFFGYSLPDDLLSGTGIRAALSGITMGIPIVGTWMHWALFGGDFPGEILIPRLYALHILLIPGIILALIGVHLALVWFQKHTQFPGPGRTETNVVGVRVMPVFAVKSGAFFAVTVGILGLMGGLLQINPIWVLGPYKPSQVSAGSQPDFYMMWTDGLIRLWPAWEFYPFGHTIPQGVWVAVGMGLVFMLLIAYPFLEKKFSGDDAHHNLLQRPRDAPTRTAIGAAAIALYIVLTFACMNDIIALKFHISLNATTWIGRIGMVVLPAIVYYLAYRWAVSLQRSDREVLEHGIETGIIKRLPHGAYIELHQPLGPVDEHGHAIPLEYQGAALPKRMNKLGSAGAPGTGSFLSADPVSEHEALTEAAHASERRAITALRERLSTNGSSNGHGNGSSNGHGNGNGSSGNGHH</sequence>
<keyword evidence="8" id="KW-0679">Respiratory chain</keyword>
<comment type="subunit">
    <text evidence="19">The cytochrome bc1 complex is composed of a cytochrome b (QcrB), the Rieske iron-sulfur protein (QcrA) and a diheme cytochrome c (QcrC) subunit.</text>
</comment>
<evidence type="ECO:0000256" key="15">
    <source>
        <dbReference type="ARBA" id="ARBA00023136"/>
    </source>
</evidence>
<feature type="region of interest" description="Disordered" evidence="21">
    <location>
        <begin position="536"/>
        <end position="564"/>
    </location>
</feature>
<feature type="transmembrane region" description="Helical" evidence="22">
    <location>
        <begin position="209"/>
        <end position="234"/>
    </location>
</feature>
<evidence type="ECO:0000256" key="20">
    <source>
        <dbReference type="ARBA" id="ARBA00075005"/>
    </source>
</evidence>
<organism evidence="24 25">
    <name type="scientific">Mycolicibacterium chubuense</name>
    <name type="common">Mycobacterium chubuense</name>
    <dbReference type="NCBI Taxonomy" id="1800"/>
    <lineage>
        <taxon>Bacteria</taxon>
        <taxon>Bacillati</taxon>
        <taxon>Actinomycetota</taxon>
        <taxon>Actinomycetes</taxon>
        <taxon>Mycobacteriales</taxon>
        <taxon>Mycobacteriaceae</taxon>
        <taxon>Mycolicibacterium</taxon>
    </lineage>
</organism>
<evidence type="ECO:0000256" key="11">
    <source>
        <dbReference type="ARBA" id="ARBA00022967"/>
    </source>
</evidence>